<dbReference type="CDD" id="cd05399">
    <property type="entry name" value="NT_Rel-Spo_like"/>
    <property type="match status" value="1"/>
</dbReference>
<evidence type="ECO:0000256" key="2">
    <source>
        <dbReference type="RuleBase" id="RU003847"/>
    </source>
</evidence>
<dbReference type="PANTHER" id="PTHR21262">
    <property type="entry name" value="GUANOSINE-3',5'-BIS DIPHOSPHATE 3'-PYROPHOSPHOHYDROLASE"/>
    <property type="match status" value="1"/>
</dbReference>
<name>A0A1G2Q9E7_9BACT</name>
<dbReference type="InterPro" id="IPR003607">
    <property type="entry name" value="HD/PDEase_dom"/>
</dbReference>
<feature type="domain" description="HD" evidence="3">
    <location>
        <begin position="44"/>
        <end position="142"/>
    </location>
</feature>
<dbReference type="InterPro" id="IPR012676">
    <property type="entry name" value="TGS-like"/>
</dbReference>
<dbReference type="SUPFAM" id="SSF81271">
    <property type="entry name" value="TGS-like"/>
    <property type="match status" value="1"/>
</dbReference>
<evidence type="ECO:0000259" key="4">
    <source>
        <dbReference type="PROSITE" id="PS51880"/>
    </source>
</evidence>
<accession>A0A1G2Q9E7</accession>
<dbReference type="FunFam" id="3.10.20.30:FF:000002">
    <property type="entry name" value="GTP pyrophosphokinase (RelA/SpoT)"/>
    <property type="match status" value="1"/>
</dbReference>
<dbReference type="PANTHER" id="PTHR21262:SF31">
    <property type="entry name" value="GTP PYROPHOSPHOKINASE"/>
    <property type="match status" value="1"/>
</dbReference>
<dbReference type="Pfam" id="PF13328">
    <property type="entry name" value="HD_4"/>
    <property type="match status" value="1"/>
</dbReference>
<sequence>MPDIKEVTSLMTKAALGDKQLVERAFHFAEAAHREAKRYSGEQFIIHPFETAKILAEMRADAETIAAGLLHDTVEDGVTTNQEIEREFGQTIAFLVEGVTKLGKLRYQGAERHAESLRKLFIAMAEDLRVIIIRLADRLHNVRTLEHIPRDDKRQRIALETLEIYAPLANRLGIWKIKGQLEDAAFPHAYPADYAQMLKLRKTKGKENIKRLEKLSRAIVKEAAKHNITNIQVDYRIKYLYSTWLKLKKHDMDIDQIYDLSALRIIVPTVGECYQILGLVHTLWRPIAGRIKDYIAQPKPNGYQSIHTAVTTGESGIAEIQIRTAAMQFEAEYGLASHIIYDESGKSKDGGEWKKKTRWIKELIEWQKTVEGSEEFLTHLKTNLFKDRIFVFTPKGDVIELPEGATPIDFAYAIHSEIGEHVAGATVNGKFISLNTPLHNHDVVAVEVKKTAHPTVKWLTQVTTSMAKKHIKNFLGREREEKKSSAKKIKG</sequence>
<evidence type="ECO:0000259" key="3">
    <source>
        <dbReference type="PROSITE" id="PS51831"/>
    </source>
</evidence>
<dbReference type="SUPFAM" id="SSF109604">
    <property type="entry name" value="HD-domain/PDEase-like"/>
    <property type="match status" value="1"/>
</dbReference>
<comment type="caution">
    <text evidence="5">The sequence shown here is derived from an EMBL/GenBank/DDBJ whole genome shotgun (WGS) entry which is preliminary data.</text>
</comment>
<dbReference type="Gene3D" id="3.30.460.10">
    <property type="entry name" value="Beta Polymerase, domain 2"/>
    <property type="match status" value="1"/>
</dbReference>
<dbReference type="AlphaFoldDB" id="A0A1G2Q9E7"/>
<dbReference type="FunFam" id="1.10.3210.10:FF:000001">
    <property type="entry name" value="GTP pyrophosphokinase RelA"/>
    <property type="match status" value="1"/>
</dbReference>
<dbReference type="InterPro" id="IPR033655">
    <property type="entry name" value="TGS_RelA/SpoT"/>
</dbReference>
<dbReference type="SUPFAM" id="SSF81301">
    <property type="entry name" value="Nucleotidyltransferase"/>
    <property type="match status" value="1"/>
</dbReference>
<dbReference type="EMBL" id="MHTG01000019">
    <property type="protein sequence ID" value="OHA57186.1"/>
    <property type="molecule type" value="Genomic_DNA"/>
</dbReference>
<dbReference type="InterPro" id="IPR007685">
    <property type="entry name" value="RelA_SpoT"/>
</dbReference>
<evidence type="ECO:0008006" key="7">
    <source>
        <dbReference type="Google" id="ProtNLM"/>
    </source>
</evidence>
<dbReference type="Gene3D" id="1.10.3210.10">
    <property type="entry name" value="Hypothetical protein af1432"/>
    <property type="match status" value="1"/>
</dbReference>
<dbReference type="SMART" id="SM00954">
    <property type="entry name" value="RelA_SpoT"/>
    <property type="match status" value="1"/>
</dbReference>
<comment type="function">
    <text evidence="2">In eubacteria ppGpp (guanosine 3'-diphosphate 5'-diphosphate) is a mediator of the stringent response that coordinates a variety of cellular activities in response to changes in nutritional abundance.</text>
</comment>
<dbReference type="GO" id="GO:0015969">
    <property type="term" value="P:guanosine tetraphosphate metabolic process"/>
    <property type="evidence" value="ECO:0007669"/>
    <property type="project" value="InterPro"/>
</dbReference>
<dbReference type="SMART" id="SM00471">
    <property type="entry name" value="HDc"/>
    <property type="match status" value="1"/>
</dbReference>
<reference evidence="5 6" key="1">
    <citation type="journal article" date="2016" name="Nat. Commun.">
        <title>Thousands of microbial genomes shed light on interconnected biogeochemical processes in an aquifer system.</title>
        <authorList>
            <person name="Anantharaman K."/>
            <person name="Brown C.T."/>
            <person name="Hug L.A."/>
            <person name="Sharon I."/>
            <person name="Castelle C.J."/>
            <person name="Probst A.J."/>
            <person name="Thomas B.C."/>
            <person name="Singh A."/>
            <person name="Wilkins M.J."/>
            <person name="Karaoz U."/>
            <person name="Brodie E.L."/>
            <person name="Williams K.H."/>
            <person name="Hubbard S.S."/>
            <person name="Banfield J.F."/>
        </authorList>
    </citation>
    <scope>NUCLEOTIDE SEQUENCE [LARGE SCALE GENOMIC DNA]</scope>
</reference>
<evidence type="ECO:0000256" key="1">
    <source>
        <dbReference type="ARBA" id="ARBA00025704"/>
    </source>
</evidence>
<dbReference type="NCBIfam" id="TIGR00691">
    <property type="entry name" value="spoT_relA"/>
    <property type="match status" value="1"/>
</dbReference>
<dbReference type="Pfam" id="PF04607">
    <property type="entry name" value="RelA_SpoT"/>
    <property type="match status" value="1"/>
</dbReference>
<comment type="pathway">
    <text evidence="1">Purine metabolism.</text>
</comment>
<dbReference type="InterPro" id="IPR004095">
    <property type="entry name" value="TGS"/>
</dbReference>
<feature type="domain" description="TGS" evidence="4">
    <location>
        <begin position="387"/>
        <end position="448"/>
    </location>
</feature>
<dbReference type="CDD" id="cd01668">
    <property type="entry name" value="TGS_RSH"/>
    <property type="match status" value="1"/>
</dbReference>
<dbReference type="InterPro" id="IPR004811">
    <property type="entry name" value="RelA/Spo_fam"/>
</dbReference>
<dbReference type="Proteomes" id="UP000176494">
    <property type="component" value="Unassembled WGS sequence"/>
</dbReference>
<proteinExistence type="inferred from homology"/>
<evidence type="ECO:0000313" key="5">
    <source>
        <dbReference type="EMBL" id="OHA57186.1"/>
    </source>
</evidence>
<dbReference type="GO" id="GO:0005886">
    <property type="term" value="C:plasma membrane"/>
    <property type="evidence" value="ECO:0007669"/>
    <property type="project" value="TreeGrafter"/>
</dbReference>
<gene>
    <name evidence="5" type="ORF">A2114_00025</name>
</gene>
<dbReference type="Pfam" id="PF02824">
    <property type="entry name" value="TGS"/>
    <property type="match status" value="1"/>
</dbReference>
<dbReference type="CDD" id="cd00077">
    <property type="entry name" value="HDc"/>
    <property type="match status" value="1"/>
</dbReference>
<dbReference type="PROSITE" id="PS51831">
    <property type="entry name" value="HD"/>
    <property type="match status" value="1"/>
</dbReference>
<dbReference type="STRING" id="1802435.A2114_00025"/>
<dbReference type="InterPro" id="IPR012675">
    <property type="entry name" value="Beta-grasp_dom_sf"/>
</dbReference>
<dbReference type="Gene3D" id="3.10.20.30">
    <property type="match status" value="1"/>
</dbReference>
<organism evidence="5 6">
    <name type="scientific">Candidatus Vogelbacteria bacterium GWA1_51_14</name>
    <dbReference type="NCBI Taxonomy" id="1802435"/>
    <lineage>
        <taxon>Bacteria</taxon>
        <taxon>Candidatus Vogeliibacteriota</taxon>
    </lineage>
</organism>
<dbReference type="InterPro" id="IPR006674">
    <property type="entry name" value="HD_domain"/>
</dbReference>
<protein>
    <recommendedName>
        <fullName evidence="7">TGS domain-containing protein</fullName>
    </recommendedName>
</protein>
<dbReference type="PROSITE" id="PS51880">
    <property type="entry name" value="TGS"/>
    <property type="match status" value="1"/>
</dbReference>
<evidence type="ECO:0000313" key="6">
    <source>
        <dbReference type="Proteomes" id="UP000176494"/>
    </source>
</evidence>
<comment type="similarity">
    <text evidence="2">Belongs to the relA/spoT family.</text>
</comment>
<dbReference type="InterPro" id="IPR043519">
    <property type="entry name" value="NT_sf"/>
</dbReference>